<organism evidence="3 4">
    <name type="scientific">Colletotrichum sublineola</name>
    <name type="common">Sorghum anthracnose fungus</name>
    <dbReference type="NCBI Taxonomy" id="1173701"/>
    <lineage>
        <taxon>Eukaryota</taxon>
        <taxon>Fungi</taxon>
        <taxon>Dikarya</taxon>
        <taxon>Ascomycota</taxon>
        <taxon>Pezizomycotina</taxon>
        <taxon>Sordariomycetes</taxon>
        <taxon>Hypocreomycetidae</taxon>
        <taxon>Glomerellales</taxon>
        <taxon>Glomerellaceae</taxon>
        <taxon>Colletotrichum</taxon>
        <taxon>Colletotrichum graminicola species complex</taxon>
    </lineage>
</organism>
<dbReference type="OMA" id="ENWYAET"/>
<feature type="compositionally biased region" description="Basic and acidic residues" evidence="2">
    <location>
        <begin position="350"/>
        <end position="362"/>
    </location>
</feature>
<comment type="caution">
    <text evidence="3">The sequence shown here is derived from an EMBL/GenBank/DDBJ whole genome shotgun (WGS) entry which is preliminary data.</text>
</comment>
<feature type="compositionally biased region" description="Low complexity" evidence="2">
    <location>
        <begin position="187"/>
        <end position="202"/>
    </location>
</feature>
<evidence type="ECO:0000256" key="1">
    <source>
        <dbReference type="SAM" id="Coils"/>
    </source>
</evidence>
<dbReference type="AlphaFoldDB" id="A0A066XPZ6"/>
<dbReference type="Proteomes" id="UP000027238">
    <property type="component" value="Unassembled WGS sequence"/>
</dbReference>
<keyword evidence="4" id="KW-1185">Reference proteome</keyword>
<dbReference type="EMBL" id="JMSE01000212">
    <property type="protein sequence ID" value="KDN71283.1"/>
    <property type="molecule type" value="Genomic_DNA"/>
</dbReference>
<dbReference type="HOGENOM" id="CLU_050236_0_0_1"/>
<protein>
    <submittedName>
        <fullName evidence="3">Uncharacterized protein</fullName>
    </submittedName>
</protein>
<feature type="coiled-coil region" evidence="1">
    <location>
        <begin position="224"/>
        <end position="258"/>
    </location>
</feature>
<feature type="region of interest" description="Disordered" evidence="2">
    <location>
        <begin position="350"/>
        <end position="443"/>
    </location>
</feature>
<feature type="compositionally biased region" description="Polar residues" evidence="2">
    <location>
        <begin position="31"/>
        <end position="79"/>
    </location>
</feature>
<evidence type="ECO:0000313" key="3">
    <source>
        <dbReference type="EMBL" id="KDN71283.1"/>
    </source>
</evidence>
<dbReference type="OrthoDB" id="4847024at2759"/>
<sequence>MVRTGKVDHVGGGSDRSAAVGKNLVPKAHAPSNSSTASAVENTRDLQNSLHSTVSPRSSKLSVGAQVSDTKGSLLSGSTELRYPSSPIRNSFESNEPADIHYQADDSSSSCDEDMEDFDEVRPAPYPQGESQAHNRNQQTRKNKKPVNTPSTMDVEQSSTGLSFDESTPRNDAPIPLNLSSAPRPMSPDLESESSSLSSVPSTPTKAPADRRRSAPPKPKLTTLQEASREVHLVAAEIKEARAEYRRARGLFEHLTREENVTPEILDAAVDAANRRLVHAVEDNDGIQSGNPPRHIPYPPETISELLAAVEKAEMDRENWYAETRRLFWLFEGIERERVPALKHKMEAARKKEAAAREKEDDQAAAARQQSIAALGTPPDKENSSDPSPATIRRVLPDETPIASPATSDASKQATIVRGIRNAMRRATDVADAPQTPTKKSRR</sequence>
<evidence type="ECO:0000256" key="2">
    <source>
        <dbReference type="SAM" id="MobiDB-lite"/>
    </source>
</evidence>
<gene>
    <name evidence="3" type="ORF">CSUB01_08451</name>
</gene>
<feature type="compositionally biased region" description="Polar residues" evidence="2">
    <location>
        <begin position="405"/>
        <end position="414"/>
    </location>
</feature>
<proteinExistence type="predicted"/>
<feature type="compositionally biased region" description="Polar residues" evidence="2">
    <location>
        <begin position="146"/>
        <end position="166"/>
    </location>
</feature>
<evidence type="ECO:0000313" key="4">
    <source>
        <dbReference type="Proteomes" id="UP000027238"/>
    </source>
</evidence>
<feature type="compositionally biased region" description="Polar residues" evidence="2">
    <location>
        <begin position="129"/>
        <end position="138"/>
    </location>
</feature>
<reference evidence="4" key="1">
    <citation type="journal article" date="2014" name="Genome Announc.">
        <title>Draft genome sequence of Colletotrichum sublineola, a destructive pathogen of cultivated sorghum.</title>
        <authorList>
            <person name="Baroncelli R."/>
            <person name="Sanz-Martin J.M."/>
            <person name="Rech G.E."/>
            <person name="Sukno S.A."/>
            <person name="Thon M.R."/>
        </authorList>
    </citation>
    <scope>NUCLEOTIDE SEQUENCE [LARGE SCALE GENOMIC DNA]</scope>
    <source>
        <strain evidence="4">TX430BB</strain>
    </source>
</reference>
<dbReference type="eggNOG" id="ENOG502T4D0">
    <property type="taxonomic scope" value="Eukaryota"/>
</dbReference>
<accession>A0A066XPZ6</accession>
<feature type="region of interest" description="Disordered" evidence="2">
    <location>
        <begin position="1"/>
        <end position="223"/>
    </location>
</feature>
<keyword evidence="1" id="KW-0175">Coiled coil</keyword>
<name>A0A066XPZ6_COLSU</name>